<dbReference type="PANTHER" id="PTHR24023">
    <property type="entry name" value="COLLAGEN ALPHA"/>
    <property type="match status" value="1"/>
</dbReference>
<feature type="region of interest" description="Disordered" evidence="1">
    <location>
        <begin position="89"/>
        <end position="235"/>
    </location>
</feature>
<dbReference type="Proteomes" id="UP000015688">
    <property type="component" value="Unassembled WGS sequence"/>
</dbReference>
<comment type="caution">
    <text evidence="2">The sequence shown here is derived from an EMBL/GenBank/DDBJ whole genome shotgun (WGS) entry which is preliminary data.</text>
</comment>
<evidence type="ECO:0000313" key="3">
    <source>
        <dbReference type="Proteomes" id="UP000015688"/>
    </source>
</evidence>
<evidence type="ECO:0000313" key="2">
    <source>
        <dbReference type="EMBL" id="EQK43306.1"/>
    </source>
</evidence>
<proteinExistence type="predicted"/>
<accession>T4VRB2</accession>
<name>T4VRB2_PARBF</name>
<dbReference type="AlphaFoldDB" id="T4VRB2"/>
<dbReference type="InterPro" id="IPR050149">
    <property type="entry name" value="Collagen_superfamily"/>
</dbReference>
<gene>
    <name evidence="2" type="ORF">C672_2250</name>
</gene>
<reference evidence="2 3" key="1">
    <citation type="submission" date="2013-06" db="EMBL/GenBank/DDBJ databases">
        <authorList>
            <person name="Walk S."/>
            <person name="Aronoff D."/>
            <person name="Young V.Y."/>
            <person name="Marsh J."/>
            <person name="Harrison L."/>
            <person name="Daugherty S.C."/>
            <person name="Shefchek K.A."/>
            <person name="Hine E.E."/>
            <person name="Tallon L.J."/>
            <person name="Sadzewicz L.K."/>
            <person name="Rasko D.A."/>
        </authorList>
    </citation>
    <scope>NUCLEOTIDE SEQUENCE [LARGE SCALE GENOMIC DNA]</scope>
    <source>
        <strain evidence="2 3">ATCC 638</strain>
    </source>
</reference>
<dbReference type="GO" id="GO:0005615">
    <property type="term" value="C:extracellular space"/>
    <property type="evidence" value="ECO:0007669"/>
    <property type="project" value="TreeGrafter"/>
</dbReference>
<sequence length="235" mass="23517">MFFYYACDLDLYKNLVGCVGRILGFKLSNSDCILRLKVKKITPCSIYGTTSSGKGPICIKLSAIDYVDFGKEVYVNPLCNINKSEILTLPSTQGPKGDKGDVGPQGPKGDTGAAGPQGPKGDTGAAGPQGPKGDTGAAGPQGPKGDTGSTGPQGPKGDTGSTGPQGPKGDTGSAGPQGPQGDTGATGASGSKGPKGDKGDVGSQGPKGESVEVPNKVNPVPYKPNKKKIAPSSKK</sequence>
<dbReference type="PATRIC" id="fig|1233171.3.peg.2139"/>
<dbReference type="GO" id="GO:0031012">
    <property type="term" value="C:extracellular matrix"/>
    <property type="evidence" value="ECO:0007669"/>
    <property type="project" value="TreeGrafter"/>
</dbReference>
<dbReference type="PANTHER" id="PTHR24023:SF1082">
    <property type="entry name" value="COLLAGEN TRIPLE HELIX REPEAT"/>
    <property type="match status" value="1"/>
</dbReference>
<evidence type="ECO:0000256" key="1">
    <source>
        <dbReference type="SAM" id="MobiDB-lite"/>
    </source>
</evidence>
<dbReference type="EMBL" id="AVNC01000015">
    <property type="protein sequence ID" value="EQK43306.1"/>
    <property type="molecule type" value="Genomic_DNA"/>
</dbReference>
<feature type="compositionally biased region" description="Basic residues" evidence="1">
    <location>
        <begin position="224"/>
        <end position="235"/>
    </location>
</feature>
<protein>
    <submittedName>
        <fullName evidence="2">Collagen triple helix repeat family protein</fullName>
    </submittedName>
</protein>
<organism evidence="2 3">
    <name type="scientific">Paraclostridium bifermentans ATCC 638 = DSM 14991</name>
    <dbReference type="NCBI Taxonomy" id="1233171"/>
    <lineage>
        <taxon>Bacteria</taxon>
        <taxon>Bacillati</taxon>
        <taxon>Bacillota</taxon>
        <taxon>Clostridia</taxon>
        <taxon>Peptostreptococcales</taxon>
        <taxon>Peptostreptococcaceae</taxon>
        <taxon>Paraclostridium</taxon>
    </lineage>
</organism>
<keyword evidence="2" id="KW-0176">Collagen</keyword>